<feature type="compositionally biased region" description="Acidic residues" evidence="1">
    <location>
        <begin position="86"/>
        <end position="109"/>
    </location>
</feature>
<evidence type="ECO:0000313" key="3">
    <source>
        <dbReference type="Proteomes" id="UP001046870"/>
    </source>
</evidence>
<evidence type="ECO:0000313" key="2">
    <source>
        <dbReference type="EMBL" id="KAG7483582.1"/>
    </source>
</evidence>
<feature type="compositionally biased region" description="Basic and acidic residues" evidence="1">
    <location>
        <begin position="436"/>
        <end position="447"/>
    </location>
</feature>
<dbReference type="PANTHER" id="PTHR14726">
    <property type="entry name" value="JHY PROTEIN HOMOLOG"/>
    <property type="match status" value="1"/>
</dbReference>
<feature type="region of interest" description="Disordered" evidence="1">
    <location>
        <begin position="233"/>
        <end position="281"/>
    </location>
</feature>
<dbReference type="Pfam" id="PF15261">
    <property type="entry name" value="JHY"/>
    <property type="match status" value="1"/>
</dbReference>
<protein>
    <recommendedName>
        <fullName evidence="4">Jhy protein homolog</fullName>
    </recommendedName>
</protein>
<name>A0A9D3QC34_MEGAT</name>
<feature type="region of interest" description="Disordered" evidence="1">
    <location>
        <begin position="716"/>
        <end position="737"/>
    </location>
</feature>
<dbReference type="AlphaFoldDB" id="A0A9D3QC34"/>
<dbReference type="Proteomes" id="UP001046870">
    <property type="component" value="Chromosome 3"/>
</dbReference>
<feature type="region of interest" description="Disordered" evidence="1">
    <location>
        <begin position="436"/>
        <end position="481"/>
    </location>
</feature>
<feature type="compositionally biased region" description="Polar residues" evidence="1">
    <location>
        <begin position="455"/>
        <end position="473"/>
    </location>
</feature>
<dbReference type="OrthoDB" id="10057281at2759"/>
<dbReference type="EMBL" id="JAFDVH010000003">
    <property type="protein sequence ID" value="KAG7483582.1"/>
    <property type="molecule type" value="Genomic_DNA"/>
</dbReference>
<comment type="caution">
    <text evidence="2">The sequence shown here is derived from an EMBL/GenBank/DDBJ whole genome shotgun (WGS) entry which is preliminary data.</text>
</comment>
<accession>A0A9D3QC34</accession>
<gene>
    <name evidence="2" type="ORF">MATL_G00039890</name>
</gene>
<feature type="region of interest" description="Disordered" evidence="1">
    <location>
        <begin position="71"/>
        <end position="145"/>
    </location>
</feature>
<reference evidence="2" key="1">
    <citation type="submission" date="2021-01" db="EMBL/GenBank/DDBJ databases">
        <authorList>
            <person name="Zahm M."/>
            <person name="Roques C."/>
            <person name="Cabau C."/>
            <person name="Klopp C."/>
            <person name="Donnadieu C."/>
            <person name="Jouanno E."/>
            <person name="Lampietro C."/>
            <person name="Louis A."/>
            <person name="Herpin A."/>
            <person name="Echchiki A."/>
            <person name="Berthelot C."/>
            <person name="Parey E."/>
            <person name="Roest-Crollius H."/>
            <person name="Braasch I."/>
            <person name="Postlethwait J."/>
            <person name="Bobe J."/>
            <person name="Montfort J."/>
            <person name="Bouchez O."/>
            <person name="Begum T."/>
            <person name="Mejri S."/>
            <person name="Adams A."/>
            <person name="Chen W.-J."/>
            <person name="Guiguen Y."/>
        </authorList>
    </citation>
    <scope>NUCLEOTIDE SEQUENCE</scope>
    <source>
        <strain evidence="2">YG-15Mar2019-1</strain>
        <tissue evidence="2">Brain</tissue>
    </source>
</reference>
<evidence type="ECO:0008006" key="4">
    <source>
        <dbReference type="Google" id="ProtNLM"/>
    </source>
</evidence>
<feature type="compositionally biased region" description="Polar residues" evidence="1">
    <location>
        <begin position="252"/>
        <end position="267"/>
    </location>
</feature>
<feature type="compositionally biased region" description="Polar residues" evidence="1">
    <location>
        <begin position="71"/>
        <end position="81"/>
    </location>
</feature>
<sequence length="902" mass="101630">MDLDTDSSTQSGCENVTVARESYTRLKKEPERVSPAEKEAHLSLWDSLESDTESLAQERLYQMQLQSRIHQGNELVNSGTEGATDGQEEEVGEEEEEEDEDDSEEDLGEQDNYIYDSLDVTALRLGKRKPTPDNDGVQEVLQEEKSKVTLRHTQVEDEYASLRYDPNWRSNVKGAQHFGEGRTQLLLEEEIYHDTGEASGEGPWQQMEFSRSGARENASARGHVPAVSFVAGVADHGGPKSKPPPTPYRPSLQANPLSHTGSPASTRPRQHEQFDQVEGMESDRSLGALSGAMNQAYTGENHVSHELEESYEKMNKRYAREYQVFYEQESARTNETMNSKQEGVHYKLKQSHRLSNARPVKPKEDIVERNKMTLGVRRRQGSYLRAHGQRGEKEHTNQEPEAMEEISNISSQGSQDNILDPELRWQQNTQRLKVYQEKKRQGREGKHLKPIVKRQSPSGSGTVVGDQSGTDNPSVPWDGRGAQGRPLRLGHAEVLVIDGADAGSTAGTSRSPAVPALWWRPDHPAARTPTFNVNINLSTSSDATPFLSSDHQQASITLSPTQRPPLGPSLAVYNPTTLSCYHDRQVNPAQMASYYSPRQLALGPQTAAPARLVPNPDFLPGRLNQGRPFLWQDCGSERSGVPRLWDHENSSVHRMDYTRAWVSPTKWQTAAVQNLYQDPGDQHIVLQCQEGQRLRQRQPSQSSGSYKVLPPIGQTVASDTELSSQSPRQQINPIQRSSSEGYLAQLVRQKQLKEKTTYKAYSLKDYKALKQDVKLGGLGPNYKVTEMTAEKIRRQKQYSNKVREQNKNLSRNPFLPAKNPMGSDTREDIVPRRKALEYARSIPKPRPPPHPKNREAGKEDFHEPLGYLEDIDLSQLARLEMLQKRHEEEKQVVAHFKALHVI</sequence>
<organism evidence="2 3">
    <name type="scientific">Megalops atlanticus</name>
    <name type="common">Tarpon</name>
    <name type="synonym">Clupea gigantea</name>
    <dbReference type="NCBI Taxonomy" id="7932"/>
    <lineage>
        <taxon>Eukaryota</taxon>
        <taxon>Metazoa</taxon>
        <taxon>Chordata</taxon>
        <taxon>Craniata</taxon>
        <taxon>Vertebrata</taxon>
        <taxon>Euteleostomi</taxon>
        <taxon>Actinopterygii</taxon>
        <taxon>Neopterygii</taxon>
        <taxon>Teleostei</taxon>
        <taxon>Elopiformes</taxon>
        <taxon>Megalopidae</taxon>
        <taxon>Megalops</taxon>
    </lineage>
</organism>
<feature type="region of interest" description="Disordered" evidence="1">
    <location>
        <begin position="839"/>
        <end position="858"/>
    </location>
</feature>
<keyword evidence="3" id="KW-1185">Reference proteome</keyword>
<dbReference type="PANTHER" id="PTHR14726:SF1">
    <property type="entry name" value="JHY PROTEIN HOMOLOG"/>
    <property type="match status" value="1"/>
</dbReference>
<evidence type="ECO:0000256" key="1">
    <source>
        <dbReference type="SAM" id="MobiDB-lite"/>
    </source>
</evidence>
<dbReference type="InterPro" id="IPR027968">
    <property type="entry name" value="JHY"/>
</dbReference>
<proteinExistence type="predicted"/>
<dbReference type="GO" id="GO:0035082">
    <property type="term" value="P:axoneme assembly"/>
    <property type="evidence" value="ECO:0007669"/>
    <property type="project" value="TreeGrafter"/>
</dbReference>